<comment type="caution">
    <text evidence="1">The sequence shown here is derived from an EMBL/GenBank/DDBJ whole genome shotgun (WGS) entry which is preliminary data.</text>
</comment>
<sequence length="147" mass="16214">MNTKNFKKLTGNKRSSKHIVAIPLILSALLVTLFGQVAFAHSVQDSASAHSQEKITTRERTPLIKKTVHAIYEGQADGHTVEVSVYGEPIALQFKQGLEPKISSLETGDAVVITYTEQKFVDDPVVLLCNLLSIRKLESGEVKYTTF</sequence>
<organism evidence="1 2">
    <name type="scientific">Paenibacillus agri</name>
    <dbReference type="NCBI Taxonomy" id="2744309"/>
    <lineage>
        <taxon>Bacteria</taxon>
        <taxon>Bacillati</taxon>
        <taxon>Bacillota</taxon>
        <taxon>Bacilli</taxon>
        <taxon>Bacillales</taxon>
        <taxon>Paenibacillaceae</taxon>
        <taxon>Paenibacillus</taxon>
    </lineage>
</organism>
<evidence type="ECO:0000313" key="1">
    <source>
        <dbReference type="EMBL" id="NUU64311.1"/>
    </source>
</evidence>
<dbReference type="EMBL" id="JABWCS010000221">
    <property type="protein sequence ID" value="NUU64311.1"/>
    <property type="molecule type" value="Genomic_DNA"/>
</dbReference>
<proteinExistence type="predicted"/>
<accession>A0A850F2R1</accession>
<dbReference type="RefSeq" id="WP_175374635.1">
    <property type="nucleotide sequence ID" value="NZ_JABWCS010000221.1"/>
</dbReference>
<keyword evidence="2" id="KW-1185">Reference proteome</keyword>
<reference evidence="1" key="1">
    <citation type="submission" date="2020-06" db="EMBL/GenBank/DDBJ databases">
        <title>Paenibacillus sp. nov., isolated from soil.</title>
        <authorList>
            <person name="Seo Y.L."/>
        </authorList>
    </citation>
    <scope>NUCLEOTIDE SEQUENCE [LARGE SCALE GENOMIC DNA]</scope>
    <source>
        <strain evidence="1">JW14</strain>
    </source>
</reference>
<gene>
    <name evidence="1" type="ORF">HPT30_28555</name>
</gene>
<evidence type="ECO:0000313" key="2">
    <source>
        <dbReference type="Proteomes" id="UP000564806"/>
    </source>
</evidence>
<protein>
    <submittedName>
        <fullName evidence="1">Uncharacterized protein</fullName>
    </submittedName>
</protein>
<dbReference type="AlphaFoldDB" id="A0A850F2R1"/>
<dbReference type="Proteomes" id="UP000564806">
    <property type="component" value="Unassembled WGS sequence"/>
</dbReference>
<name>A0A850F2R1_9BACL</name>